<dbReference type="InterPro" id="IPR047794">
    <property type="entry name" value="C45_proenzyme-like"/>
</dbReference>
<evidence type="ECO:0000313" key="2">
    <source>
        <dbReference type="EMBL" id="MFF3223104.1"/>
    </source>
</evidence>
<dbReference type="InterPro" id="IPR047801">
    <property type="entry name" value="Peptidase_C45"/>
</dbReference>
<gene>
    <name evidence="2" type="ORF">ACFYV7_09930</name>
</gene>
<evidence type="ECO:0000313" key="3">
    <source>
        <dbReference type="Proteomes" id="UP001601948"/>
    </source>
</evidence>
<keyword evidence="2" id="KW-0012">Acyltransferase</keyword>
<dbReference type="Gene3D" id="1.10.10.2120">
    <property type="match status" value="1"/>
</dbReference>
<evidence type="ECO:0000259" key="1">
    <source>
        <dbReference type="Pfam" id="PF03417"/>
    </source>
</evidence>
<feature type="domain" description="Peptidase C45 hydrolase" evidence="1">
    <location>
        <begin position="123"/>
        <end position="298"/>
    </location>
</feature>
<dbReference type="RefSeq" id="WP_387715851.1">
    <property type="nucleotide sequence ID" value="NZ_JBIAPI010000001.1"/>
</dbReference>
<keyword evidence="3" id="KW-1185">Reference proteome</keyword>
<organism evidence="2 3">
    <name type="scientific">Nocardia suismassiliense</name>
    <dbReference type="NCBI Taxonomy" id="2077092"/>
    <lineage>
        <taxon>Bacteria</taxon>
        <taxon>Bacillati</taxon>
        <taxon>Actinomycetota</taxon>
        <taxon>Actinomycetes</taxon>
        <taxon>Mycobacteriales</taxon>
        <taxon>Nocardiaceae</taxon>
        <taxon>Nocardia</taxon>
    </lineage>
</organism>
<dbReference type="Pfam" id="PF03417">
    <property type="entry name" value="AAT"/>
    <property type="match status" value="1"/>
</dbReference>
<name>A0ABW6QPP7_9NOCA</name>
<dbReference type="PANTHER" id="PTHR34180">
    <property type="entry name" value="PEPTIDASE C45"/>
    <property type="match status" value="1"/>
</dbReference>
<dbReference type="Gene3D" id="3.60.60.10">
    <property type="entry name" value="Penicillin V Acylase, Chain A"/>
    <property type="match status" value="1"/>
</dbReference>
<accession>A0ABW6QPP7</accession>
<reference evidence="2 3" key="1">
    <citation type="submission" date="2024-10" db="EMBL/GenBank/DDBJ databases">
        <title>The Natural Products Discovery Center: Release of the First 8490 Sequenced Strains for Exploring Actinobacteria Biosynthetic Diversity.</title>
        <authorList>
            <person name="Kalkreuter E."/>
            <person name="Kautsar S.A."/>
            <person name="Yang D."/>
            <person name="Bader C.D."/>
            <person name="Teijaro C.N."/>
            <person name="Fluegel L."/>
            <person name="Davis C.M."/>
            <person name="Simpson J.R."/>
            <person name="Lauterbach L."/>
            <person name="Steele A.D."/>
            <person name="Gui C."/>
            <person name="Meng S."/>
            <person name="Li G."/>
            <person name="Viehrig K."/>
            <person name="Ye F."/>
            <person name="Su P."/>
            <person name="Kiefer A.F."/>
            <person name="Nichols A."/>
            <person name="Cepeda A.J."/>
            <person name="Yan W."/>
            <person name="Fan B."/>
            <person name="Jiang Y."/>
            <person name="Adhikari A."/>
            <person name="Zheng C.-J."/>
            <person name="Schuster L."/>
            <person name="Cowan T.M."/>
            <person name="Smanski M.J."/>
            <person name="Chevrette M.G."/>
            <person name="De Carvalho L.P.S."/>
            <person name="Shen B."/>
        </authorList>
    </citation>
    <scope>NUCLEOTIDE SEQUENCE [LARGE SCALE GENOMIC DNA]</scope>
    <source>
        <strain evidence="2 3">NPDC003040</strain>
    </source>
</reference>
<dbReference type="PANTHER" id="PTHR34180:SF1">
    <property type="entry name" value="BETA-ALANYL-DOPAMINE_CARCININE HYDROLASE"/>
    <property type="match status" value="1"/>
</dbReference>
<proteinExistence type="predicted"/>
<keyword evidence="2" id="KW-0808">Transferase</keyword>
<sequence length="346" mass="37467">MSAVLRTPFVRAEGDSFALGYQHGQARAADLRAFLDDGLCRLNRLLPEPVSLPELRPTIDAYLAEITAATPDLAEEIRGLAAGADIDPYEAALLQLRREILGYQKIPTAGDCTTYALAGAEPVLAQTVDLNGNLDDQISVLEIVRAGTSRRVLVLSFGGLLGYLGLNSDGLAVGLNLVLGGEWHPGVPPYLAIRHLLDNAGSVEEAVRVLRKLPLASSRNIVLCDKDTAAYVEVLDSDFRVEYGLNTAHTNHFLHPDLAPRDEINVFARNSSVRRLEQCRTRLATVPADPEDHFAVLSAPPINVTDNGDIRRERTVAAVVLCPGRGRLHLRPGDPAVHATEIFTLS</sequence>
<dbReference type="NCBIfam" id="NF040521">
    <property type="entry name" value="C45_proenzyme"/>
    <property type="match status" value="1"/>
</dbReference>
<comment type="caution">
    <text evidence="2">The sequence shown here is derived from an EMBL/GenBank/DDBJ whole genome shotgun (WGS) entry which is preliminary data.</text>
</comment>
<dbReference type="GO" id="GO:0016746">
    <property type="term" value="F:acyltransferase activity"/>
    <property type="evidence" value="ECO:0007669"/>
    <property type="project" value="UniProtKB-KW"/>
</dbReference>
<dbReference type="InterPro" id="IPR005079">
    <property type="entry name" value="Peptidase_C45_hydrolase"/>
</dbReference>
<dbReference type="EMBL" id="JBIAPI010000001">
    <property type="protein sequence ID" value="MFF3223104.1"/>
    <property type="molecule type" value="Genomic_DNA"/>
</dbReference>
<dbReference type="Proteomes" id="UP001601948">
    <property type="component" value="Unassembled WGS sequence"/>
</dbReference>
<protein>
    <submittedName>
        <fullName evidence="2">C45 family autoproteolytic acyltransferase/hydrolase</fullName>
    </submittedName>
</protein>